<accession>F2PJF4</accession>
<evidence type="ECO:0000313" key="1">
    <source>
        <dbReference type="EMBL" id="EGE02021.1"/>
    </source>
</evidence>
<sequence>MQRGKRFLFLMPAWAKAVITQSHTSQGWLPDSLPSCKTKLISCQPPHQISYSVRSLNGTFWLAYFILASLKDGEKETFVVSGRPFFPAQPACRSEARSGTCRFFWSQAPSGLICIRPNE</sequence>
<evidence type="ECO:0000313" key="2">
    <source>
        <dbReference type="Proteomes" id="UP000009169"/>
    </source>
</evidence>
<organism evidence="1 2">
    <name type="scientific">Trichophyton equinum (strain ATCC MYA-4606 / CBS 127.97)</name>
    <name type="common">Horse ringworm fungus</name>
    <dbReference type="NCBI Taxonomy" id="559882"/>
    <lineage>
        <taxon>Eukaryota</taxon>
        <taxon>Fungi</taxon>
        <taxon>Dikarya</taxon>
        <taxon>Ascomycota</taxon>
        <taxon>Pezizomycotina</taxon>
        <taxon>Eurotiomycetes</taxon>
        <taxon>Eurotiomycetidae</taxon>
        <taxon>Onygenales</taxon>
        <taxon>Arthrodermataceae</taxon>
        <taxon>Trichophyton</taxon>
    </lineage>
</organism>
<name>F2PJF4_TRIEC</name>
<keyword evidence="2" id="KW-1185">Reference proteome</keyword>
<dbReference type="AlphaFoldDB" id="F2PJF4"/>
<dbReference type="HOGENOM" id="CLU_2063131_0_0_1"/>
<dbReference type="Proteomes" id="UP000009169">
    <property type="component" value="Unassembled WGS sequence"/>
</dbReference>
<gene>
    <name evidence="1" type="ORF">TEQG_01061</name>
</gene>
<dbReference type="VEuPathDB" id="FungiDB:TEQG_01061"/>
<proteinExistence type="predicted"/>
<reference evidence="2" key="1">
    <citation type="journal article" date="2012" name="MBio">
        <title>Comparative genome analysis of Trichophyton rubrum and related dermatophytes reveals candidate genes involved in infection.</title>
        <authorList>
            <person name="Martinez D.A."/>
            <person name="Oliver B.G."/>
            <person name="Graeser Y."/>
            <person name="Goldberg J.M."/>
            <person name="Li W."/>
            <person name="Martinez-Rossi N.M."/>
            <person name="Monod M."/>
            <person name="Shelest E."/>
            <person name="Barton R.C."/>
            <person name="Birch E."/>
            <person name="Brakhage A.A."/>
            <person name="Chen Z."/>
            <person name="Gurr S.J."/>
            <person name="Heiman D."/>
            <person name="Heitman J."/>
            <person name="Kosti I."/>
            <person name="Rossi A."/>
            <person name="Saif S."/>
            <person name="Samalova M."/>
            <person name="Saunders C.W."/>
            <person name="Shea T."/>
            <person name="Summerbell R.C."/>
            <person name="Xu J."/>
            <person name="Young S."/>
            <person name="Zeng Q."/>
            <person name="Birren B.W."/>
            <person name="Cuomo C.A."/>
            <person name="White T.C."/>
        </authorList>
    </citation>
    <scope>NUCLEOTIDE SEQUENCE [LARGE SCALE GENOMIC DNA]</scope>
    <source>
        <strain evidence="2">ATCC MYA-4606 / CBS 127.97</strain>
    </source>
</reference>
<dbReference type="EMBL" id="DS995720">
    <property type="protein sequence ID" value="EGE02021.1"/>
    <property type="molecule type" value="Genomic_DNA"/>
</dbReference>
<protein>
    <submittedName>
        <fullName evidence="1">Uncharacterized protein</fullName>
    </submittedName>
</protein>